<proteinExistence type="predicted"/>
<gene>
    <name evidence="1" type="ORF">QH73_0017455</name>
</gene>
<protein>
    <submittedName>
        <fullName evidence="1">Uncharacterized protein</fullName>
    </submittedName>
</protein>
<accession>A0A9X5E719</accession>
<comment type="caution">
    <text evidence="1">The sequence shown here is derived from an EMBL/GenBank/DDBJ whole genome shotgun (WGS) entry which is preliminary data.</text>
</comment>
<evidence type="ECO:0000313" key="2">
    <source>
        <dbReference type="Proteomes" id="UP000031532"/>
    </source>
</evidence>
<organism evidence="1 2">
    <name type="scientific">Scytonema millei VB511283</name>
    <dbReference type="NCBI Taxonomy" id="1245923"/>
    <lineage>
        <taxon>Bacteria</taxon>
        <taxon>Bacillati</taxon>
        <taxon>Cyanobacteriota</taxon>
        <taxon>Cyanophyceae</taxon>
        <taxon>Nostocales</taxon>
        <taxon>Scytonemataceae</taxon>
        <taxon>Scytonema</taxon>
    </lineage>
</organism>
<sequence length="47" mass="5528">MRYSSCSWLKQLGFKIPKEKGKQLRQRCVSVASALRQRCDRVHTLHP</sequence>
<dbReference type="Proteomes" id="UP000031532">
    <property type="component" value="Unassembled WGS sequence"/>
</dbReference>
<name>A0A9X5E719_9CYAN</name>
<reference evidence="1 2" key="1">
    <citation type="journal article" date="2015" name="Genome Announc.">
        <title>Draft Genome Sequence of the Terrestrial Cyanobacterium Scytonema millei VB511283, Isolated from Eastern India.</title>
        <authorList>
            <person name="Sen D."/>
            <person name="Chandrababunaidu M.M."/>
            <person name="Singh D."/>
            <person name="Sanghi N."/>
            <person name="Ghorai A."/>
            <person name="Mishra G.P."/>
            <person name="Madduluri M."/>
            <person name="Adhikary S.P."/>
            <person name="Tripathy S."/>
        </authorList>
    </citation>
    <scope>NUCLEOTIDE SEQUENCE [LARGE SCALE GENOMIC DNA]</scope>
    <source>
        <strain evidence="1 2">VB511283</strain>
    </source>
</reference>
<dbReference type="AlphaFoldDB" id="A0A9X5E719"/>
<dbReference type="RefSeq" id="WP_165587723.1">
    <property type="nucleotide sequence ID" value="NZ_JTJC03000004.1"/>
</dbReference>
<evidence type="ECO:0000313" key="1">
    <source>
        <dbReference type="EMBL" id="NHC36412.1"/>
    </source>
</evidence>
<keyword evidence="2" id="KW-1185">Reference proteome</keyword>
<dbReference type="EMBL" id="JTJC03000004">
    <property type="protein sequence ID" value="NHC36412.1"/>
    <property type="molecule type" value="Genomic_DNA"/>
</dbReference>